<reference evidence="2 3" key="1">
    <citation type="submission" date="2019-09" db="EMBL/GenBank/DDBJ databases">
        <title>YIM 132180 draft genome.</title>
        <authorList>
            <person name="Zhang K."/>
        </authorList>
    </citation>
    <scope>NUCLEOTIDE SEQUENCE [LARGE SCALE GENOMIC DNA]</scope>
    <source>
        <strain evidence="2 3">YIM 132180</strain>
    </source>
</reference>
<protein>
    <submittedName>
        <fullName evidence="2">GNAT family N-acetyltransferase</fullName>
    </submittedName>
</protein>
<dbReference type="PANTHER" id="PTHR43441">
    <property type="entry name" value="RIBOSOMAL-PROTEIN-SERINE ACETYLTRANSFERASE"/>
    <property type="match status" value="1"/>
</dbReference>
<dbReference type="GO" id="GO:0008999">
    <property type="term" value="F:protein-N-terminal-alanine acetyltransferase activity"/>
    <property type="evidence" value="ECO:0007669"/>
    <property type="project" value="TreeGrafter"/>
</dbReference>
<dbReference type="PROSITE" id="PS51186">
    <property type="entry name" value="GNAT"/>
    <property type="match status" value="1"/>
</dbReference>
<dbReference type="InterPro" id="IPR051908">
    <property type="entry name" value="Ribosomal_N-acetyltransferase"/>
</dbReference>
<comment type="caution">
    <text evidence="2">The sequence shown here is derived from an EMBL/GenBank/DDBJ whole genome shotgun (WGS) entry which is preliminary data.</text>
</comment>
<accession>A0A7V7PMA5</accession>
<dbReference type="InterPro" id="IPR016181">
    <property type="entry name" value="Acyl_CoA_acyltransferase"/>
</dbReference>
<evidence type="ECO:0000313" key="3">
    <source>
        <dbReference type="Proteomes" id="UP000432089"/>
    </source>
</evidence>
<dbReference type="Proteomes" id="UP000432089">
    <property type="component" value="Unassembled WGS sequence"/>
</dbReference>
<dbReference type="SUPFAM" id="SSF55729">
    <property type="entry name" value="Acyl-CoA N-acyltransferases (Nat)"/>
    <property type="match status" value="1"/>
</dbReference>
<dbReference type="PANTHER" id="PTHR43441:SF2">
    <property type="entry name" value="FAMILY ACETYLTRANSFERASE, PUTATIVE (AFU_ORTHOLOGUE AFUA_7G00850)-RELATED"/>
    <property type="match status" value="1"/>
</dbReference>
<dbReference type="GO" id="GO:1990189">
    <property type="term" value="F:protein N-terminal-serine acetyltransferase activity"/>
    <property type="evidence" value="ECO:0007669"/>
    <property type="project" value="TreeGrafter"/>
</dbReference>
<evidence type="ECO:0000313" key="2">
    <source>
        <dbReference type="EMBL" id="KAB0677987.1"/>
    </source>
</evidence>
<dbReference type="AlphaFoldDB" id="A0A7V7PMA5"/>
<dbReference type="RefSeq" id="WP_150971438.1">
    <property type="nucleotide sequence ID" value="NZ_VZDO01000014.1"/>
</dbReference>
<dbReference type="FunFam" id="3.40.630.30:FF:000047">
    <property type="entry name" value="Acetyltransferase, GNAT family"/>
    <property type="match status" value="1"/>
</dbReference>
<evidence type="ECO:0000259" key="1">
    <source>
        <dbReference type="PROSITE" id="PS51186"/>
    </source>
</evidence>
<gene>
    <name evidence="2" type="ORF">F6X38_16270</name>
</gene>
<dbReference type="Gene3D" id="3.40.630.30">
    <property type="match status" value="1"/>
</dbReference>
<dbReference type="EMBL" id="VZDO01000014">
    <property type="protein sequence ID" value="KAB0677987.1"/>
    <property type="molecule type" value="Genomic_DNA"/>
</dbReference>
<feature type="domain" description="N-acetyltransferase" evidence="1">
    <location>
        <begin position="27"/>
        <end position="181"/>
    </location>
</feature>
<dbReference type="InterPro" id="IPR000182">
    <property type="entry name" value="GNAT_dom"/>
</dbReference>
<keyword evidence="2" id="KW-0808">Transferase</keyword>
<sequence>MTSDLSHWTPRAWPGDAPIEGRTVTVEPIRDDRRFGELFEAYRGSAEAMWRWLPYGPFADEAAFRRFAEATYLAGGILFHAVVPKATDRAAGVAALMRIDQSNGVIEIGHIALGPALQRTVATTEMQYLLMRRVFDELGYRRYEWKCNDRNEPSKRAAERLGFRFEGTFRQHMIVKGENRDTAWFAITDGDWPALRTAFEAWLVPENFHAEGRQKRPLEAFRRGAAA</sequence>
<name>A0A7V7PMA5_9HYPH</name>
<keyword evidence="3" id="KW-1185">Reference proteome</keyword>
<organism evidence="2 3">
    <name type="scientific">Plantimonas leprariae</name>
    <dbReference type="NCBI Taxonomy" id="2615207"/>
    <lineage>
        <taxon>Bacteria</taxon>
        <taxon>Pseudomonadati</taxon>
        <taxon>Pseudomonadota</taxon>
        <taxon>Alphaproteobacteria</taxon>
        <taxon>Hyphomicrobiales</taxon>
        <taxon>Aurantimonadaceae</taxon>
        <taxon>Plantimonas</taxon>
    </lineage>
</organism>
<dbReference type="Pfam" id="PF13302">
    <property type="entry name" value="Acetyltransf_3"/>
    <property type="match status" value="1"/>
</dbReference>
<proteinExistence type="predicted"/>